<dbReference type="EMBL" id="JAANER010000002">
    <property type="protein sequence ID" value="KAG9193360.1"/>
    <property type="molecule type" value="Genomic_DNA"/>
</dbReference>
<comment type="caution">
    <text evidence="1">The sequence shown here is derived from an EMBL/GenBank/DDBJ whole genome shotgun (WGS) entry which is preliminary data.</text>
</comment>
<evidence type="ECO:0000313" key="1">
    <source>
        <dbReference type="EMBL" id="KAG9193360.1"/>
    </source>
</evidence>
<accession>A0AAD4NTZ8</accession>
<keyword evidence="2" id="KW-1185">Reference proteome</keyword>
<sequence>MYYYLQECPRDDDIRSRVRVTASRVQERPEQHGAMMLTGAASGGGDINMQLSAPVSTPAQPRQAQPQMQVQQPSQQAFNQVTFSKQQLMPHSIQQRFMYQQQAPPQQSIFYQPQQQSRLFNVPGPAAIYTLSSAPAQNISIGRIGRPRIAYLGRPRRMRTPGLFHYSDDSD</sequence>
<dbReference type="AlphaFoldDB" id="A0AAD4NTZ8"/>
<name>A0AAD4NTZ8_9PLEO</name>
<proteinExistence type="predicted"/>
<gene>
    <name evidence="1" type="ORF">G6011_03395</name>
</gene>
<evidence type="ECO:0000313" key="2">
    <source>
        <dbReference type="Proteomes" id="UP001199106"/>
    </source>
</evidence>
<protein>
    <submittedName>
        <fullName evidence="1">Uncharacterized protein</fullName>
    </submittedName>
</protein>
<dbReference type="Proteomes" id="UP001199106">
    <property type="component" value="Unassembled WGS sequence"/>
</dbReference>
<reference evidence="1" key="1">
    <citation type="submission" date="2021-07" db="EMBL/GenBank/DDBJ databases">
        <title>Genome Resource of American Ginseng Black Spot Pathogen Alternaria panax.</title>
        <authorList>
            <person name="Qiu C."/>
            <person name="Wang W."/>
            <person name="Liu Z."/>
        </authorList>
    </citation>
    <scope>NUCLEOTIDE SEQUENCE</scope>
    <source>
        <strain evidence="1">BNCC115425</strain>
    </source>
</reference>
<organism evidence="1 2">
    <name type="scientific">Alternaria panax</name>
    <dbReference type="NCBI Taxonomy" id="48097"/>
    <lineage>
        <taxon>Eukaryota</taxon>
        <taxon>Fungi</taxon>
        <taxon>Dikarya</taxon>
        <taxon>Ascomycota</taxon>
        <taxon>Pezizomycotina</taxon>
        <taxon>Dothideomycetes</taxon>
        <taxon>Pleosporomycetidae</taxon>
        <taxon>Pleosporales</taxon>
        <taxon>Pleosporineae</taxon>
        <taxon>Pleosporaceae</taxon>
        <taxon>Alternaria</taxon>
        <taxon>Alternaria sect. Panax</taxon>
    </lineage>
</organism>